<keyword evidence="4 8" id="KW-0999">Mitochondrion inner membrane</keyword>
<organism evidence="10 11">
    <name type="scientific">Fistulifera solaris</name>
    <name type="common">Oleaginous diatom</name>
    <dbReference type="NCBI Taxonomy" id="1519565"/>
    <lineage>
        <taxon>Eukaryota</taxon>
        <taxon>Sar</taxon>
        <taxon>Stramenopiles</taxon>
        <taxon>Ochrophyta</taxon>
        <taxon>Bacillariophyta</taxon>
        <taxon>Bacillariophyceae</taxon>
        <taxon>Bacillariophycidae</taxon>
        <taxon>Naviculales</taxon>
        <taxon>Naviculaceae</taxon>
        <taxon>Fistulifera</taxon>
    </lineage>
</organism>
<comment type="function">
    <text evidence="8">Subunit b, of the mitochondrial membrane ATP synthase complex (F(1)F(0) ATP synthase or Complex V) that produces ATP from ADP in the presence of a proton gradient across the membrane which is generated by electron transport complexes of the respiratory chain. ATP synthase complex consist of a soluble F(1) head domain - the catalytic core - and a membrane F(1) domain - the membrane proton channel. These two domains are linked by a central stalk rotating inside the F(1) region and a stationary peripheral stalk. During catalysis, ATP synthesis in the catalytic domain of F(1) is coupled via a rotary mechanism of the central stalk subunits to proton translocation. In vivo, can only synthesize ATP although its ATP hydrolase activity can be activated artificially in vitro. Part of the complex F(0) domain. Part of the complex F(0) domain and the peripheric stalk, which acts as a stator to hold the catalytic alpha(3)beta(3) subcomplex and subunit a/ATP6 static relative to the rotary elements.</text>
</comment>
<evidence type="ECO:0000256" key="1">
    <source>
        <dbReference type="ARBA" id="ARBA00022448"/>
    </source>
</evidence>
<comment type="caution">
    <text evidence="10">The sequence shown here is derived from an EMBL/GenBank/DDBJ whole genome shotgun (WGS) entry which is preliminary data.</text>
</comment>
<evidence type="ECO:0000313" key="10">
    <source>
        <dbReference type="EMBL" id="GAX24809.1"/>
    </source>
</evidence>
<keyword evidence="9" id="KW-0175">Coiled coil</keyword>
<sequence>MGEDNNGTSSKACLFYCFALYLSIKMFRAAASSVVRRSVAQRSTLRGAPAVANFHASLPQKQEEKSTAPAEAPKGLWNPMLSVPLGIAFAVPALSYEWYLVNEETQLAACFIAFTMLIYQQFGGSIHEFLAADGKRMLKDHNAKENDIIQMLQEQLDDMKMQSNIVKDAQDIQAVRETTYEKLNAAGQIKPQYDFKAQMEKLLGMLATEEAAMTEKAKHALMKDATEAVKAKFASSKDLQKSSLDLAIAQLEGKGGQGDLVQAAFVDFFKAKAKEAATADEAAELAETRKTIVRKLNAVAMNENFFFRLDENGQPKMVV</sequence>
<name>A0A1Z5KEZ0_FISSO</name>
<keyword evidence="5 8" id="KW-0406">Ion transport</keyword>
<feature type="coiled-coil region" evidence="9">
    <location>
        <begin position="142"/>
        <end position="169"/>
    </location>
</feature>
<dbReference type="Pfam" id="PF05405">
    <property type="entry name" value="Mt_ATP-synt_B"/>
    <property type="match status" value="1"/>
</dbReference>
<dbReference type="InterPro" id="IPR013837">
    <property type="entry name" value="ATP_synth_F0_suB"/>
</dbReference>
<comment type="subcellular location">
    <subcellularLocation>
        <location evidence="8">Mitochondrion</location>
    </subcellularLocation>
    <subcellularLocation>
        <location evidence="8">Mitochondrion inner membrane</location>
    </subcellularLocation>
</comment>
<keyword evidence="1 8" id="KW-0813">Transport</keyword>
<evidence type="ECO:0000256" key="6">
    <source>
        <dbReference type="ARBA" id="ARBA00023128"/>
    </source>
</evidence>
<evidence type="ECO:0000256" key="8">
    <source>
        <dbReference type="RuleBase" id="RU368017"/>
    </source>
</evidence>
<gene>
    <name evidence="10" type="ORF">FisN_18Lh108</name>
</gene>
<protein>
    <recommendedName>
        <fullName evidence="8">ATP synthase subunit b</fullName>
    </recommendedName>
</protein>
<dbReference type="Proteomes" id="UP000198406">
    <property type="component" value="Unassembled WGS sequence"/>
</dbReference>
<evidence type="ECO:0000256" key="9">
    <source>
        <dbReference type="SAM" id="Coils"/>
    </source>
</evidence>
<accession>A0A1Z5KEZ0</accession>
<dbReference type="OrthoDB" id="42859at2759"/>
<comment type="subunit">
    <text evidence="8">F-type ATPases have 2 components, CF(1) - the catalytic core - and CF(0) - the membrane proton channel. CF(1) and CF(0) have multiple subunits.</text>
</comment>
<evidence type="ECO:0000256" key="7">
    <source>
        <dbReference type="ARBA" id="ARBA00023136"/>
    </source>
</evidence>
<evidence type="ECO:0000256" key="2">
    <source>
        <dbReference type="ARBA" id="ARBA00022547"/>
    </source>
</evidence>
<comment type="similarity">
    <text evidence="8">Belongs to the eukaryotic ATPase B chain family.</text>
</comment>
<evidence type="ECO:0000256" key="5">
    <source>
        <dbReference type="ARBA" id="ARBA00023065"/>
    </source>
</evidence>
<dbReference type="InterPro" id="IPR008688">
    <property type="entry name" value="ATP_synth_Bsub_B/MI25"/>
</dbReference>
<dbReference type="GO" id="GO:0015078">
    <property type="term" value="F:proton transmembrane transporter activity"/>
    <property type="evidence" value="ECO:0007669"/>
    <property type="project" value="UniProtKB-UniRule"/>
</dbReference>
<keyword evidence="2 8" id="KW-0138">CF(0)</keyword>
<reference evidence="10 11" key="1">
    <citation type="journal article" date="2015" name="Plant Cell">
        <title>Oil accumulation by the oleaginous diatom Fistulifera solaris as revealed by the genome and transcriptome.</title>
        <authorList>
            <person name="Tanaka T."/>
            <person name="Maeda Y."/>
            <person name="Veluchamy A."/>
            <person name="Tanaka M."/>
            <person name="Abida H."/>
            <person name="Marechal E."/>
            <person name="Bowler C."/>
            <person name="Muto M."/>
            <person name="Sunaga Y."/>
            <person name="Tanaka M."/>
            <person name="Yoshino T."/>
            <person name="Taniguchi T."/>
            <person name="Fukuda Y."/>
            <person name="Nemoto M."/>
            <person name="Matsumoto M."/>
            <person name="Wong P.S."/>
            <person name="Aburatani S."/>
            <person name="Fujibuchi W."/>
        </authorList>
    </citation>
    <scope>NUCLEOTIDE SEQUENCE [LARGE SCALE GENOMIC DNA]</scope>
    <source>
        <strain evidence="10 11">JPCC DA0580</strain>
    </source>
</reference>
<dbReference type="PANTHER" id="PTHR12733">
    <property type="entry name" value="MITOCHONDRIAL ATP SYNTHASE B CHAIN"/>
    <property type="match status" value="1"/>
</dbReference>
<keyword evidence="7 8" id="KW-0472">Membrane</keyword>
<keyword evidence="3 8" id="KW-0375">Hydrogen ion transport</keyword>
<dbReference type="GO" id="GO:0015986">
    <property type="term" value="P:proton motive force-driven ATP synthesis"/>
    <property type="evidence" value="ECO:0007669"/>
    <property type="project" value="UniProtKB-UniRule"/>
</dbReference>
<dbReference type="EMBL" id="BDSP01000214">
    <property type="protein sequence ID" value="GAX24809.1"/>
    <property type="molecule type" value="Genomic_DNA"/>
</dbReference>
<keyword evidence="6 8" id="KW-0496">Mitochondrion</keyword>
<evidence type="ECO:0000313" key="11">
    <source>
        <dbReference type="Proteomes" id="UP000198406"/>
    </source>
</evidence>
<dbReference type="GO" id="GO:0005743">
    <property type="term" value="C:mitochondrial inner membrane"/>
    <property type="evidence" value="ECO:0007669"/>
    <property type="project" value="UniProtKB-SubCell"/>
</dbReference>
<evidence type="ECO:0000256" key="4">
    <source>
        <dbReference type="ARBA" id="ARBA00022792"/>
    </source>
</evidence>
<keyword evidence="11" id="KW-1185">Reference proteome</keyword>
<proteinExistence type="inferred from homology"/>
<evidence type="ECO:0000256" key="3">
    <source>
        <dbReference type="ARBA" id="ARBA00022781"/>
    </source>
</evidence>
<dbReference type="PANTHER" id="PTHR12733:SF3">
    <property type="entry name" value="ATP SYNTHASE F(0) COMPLEX SUBUNIT B1, MITOCHONDRIAL"/>
    <property type="match status" value="1"/>
</dbReference>
<dbReference type="GO" id="GO:0045259">
    <property type="term" value="C:proton-transporting ATP synthase complex"/>
    <property type="evidence" value="ECO:0007669"/>
    <property type="project" value="UniProtKB-KW"/>
</dbReference>
<dbReference type="AlphaFoldDB" id="A0A1Z5KEZ0"/>
<dbReference type="InParanoid" id="A0A1Z5KEZ0"/>